<feature type="domain" description="Helix-turn-helix" evidence="1">
    <location>
        <begin position="20"/>
        <end position="66"/>
    </location>
</feature>
<accession>A0A1L8QA68</accession>
<name>A0A1L8QA68_PSEAH</name>
<dbReference type="AlphaFoldDB" id="A0A1L8QA68"/>
<evidence type="ECO:0000259" key="1">
    <source>
        <dbReference type="Pfam" id="PF12728"/>
    </source>
</evidence>
<dbReference type="OrthoDB" id="3389529at2"/>
<protein>
    <submittedName>
        <fullName evidence="2">Helix-turn-helix domain protein</fullName>
    </submittedName>
</protein>
<sequence>MNSPSTREGVDTAAAVGPTFYSVPDAAKLIGTSPVTLYRAIRDGEFPALRVRGRLIIPARVLDEMVSAAVSQQAVVDVAAWVPATRGSAS</sequence>
<dbReference type="RefSeq" id="WP_073577564.1">
    <property type="nucleotide sequence ID" value="NZ_AP018920.1"/>
</dbReference>
<organism evidence="2 3">
    <name type="scientific">Pseudonocardia autotrophica</name>
    <name type="common">Amycolata autotrophica</name>
    <name type="synonym">Nocardia autotrophica</name>
    <dbReference type="NCBI Taxonomy" id="2074"/>
    <lineage>
        <taxon>Bacteria</taxon>
        <taxon>Bacillati</taxon>
        <taxon>Actinomycetota</taxon>
        <taxon>Actinomycetes</taxon>
        <taxon>Pseudonocardiales</taxon>
        <taxon>Pseudonocardiaceae</taxon>
        <taxon>Pseudonocardia</taxon>
    </lineage>
</organism>
<reference evidence="2 3" key="1">
    <citation type="submission" date="2016-09" db="EMBL/GenBank/DDBJ databases">
        <title>Pseudonocardia autotrophica DSM535, a candidate organism with high potential of specific P450 cytochromes.</title>
        <authorList>
            <person name="Grumaz C."/>
            <person name="Vainshtein Y."/>
            <person name="Kirstahler P."/>
            <person name="Sohn K."/>
        </authorList>
    </citation>
    <scope>NUCLEOTIDE SEQUENCE [LARGE SCALE GENOMIC DNA]</scope>
    <source>
        <strain evidence="2 3">DSM 535</strain>
    </source>
</reference>
<dbReference type="InterPro" id="IPR041657">
    <property type="entry name" value="HTH_17"/>
</dbReference>
<evidence type="ECO:0000313" key="3">
    <source>
        <dbReference type="Proteomes" id="UP000194360"/>
    </source>
</evidence>
<gene>
    <name evidence="2" type="ORF">BG845_05914</name>
</gene>
<dbReference type="EMBL" id="MIGB01000048">
    <property type="protein sequence ID" value="OSY35703.1"/>
    <property type="molecule type" value="Genomic_DNA"/>
</dbReference>
<dbReference type="Proteomes" id="UP000194360">
    <property type="component" value="Unassembled WGS sequence"/>
</dbReference>
<dbReference type="Pfam" id="PF12728">
    <property type="entry name" value="HTH_17"/>
    <property type="match status" value="1"/>
</dbReference>
<dbReference type="STRING" id="2074.BG845_05914"/>
<keyword evidence="3" id="KW-1185">Reference proteome</keyword>
<proteinExistence type="predicted"/>
<comment type="caution">
    <text evidence="2">The sequence shown here is derived from an EMBL/GenBank/DDBJ whole genome shotgun (WGS) entry which is preliminary data.</text>
</comment>
<evidence type="ECO:0000313" key="2">
    <source>
        <dbReference type="EMBL" id="OSY35703.1"/>
    </source>
</evidence>